<dbReference type="EMBL" id="SPUM01000108">
    <property type="protein sequence ID" value="TFW30702.1"/>
    <property type="molecule type" value="Genomic_DNA"/>
</dbReference>
<organism evidence="1 2">
    <name type="scientific">Massilia horti</name>
    <dbReference type="NCBI Taxonomy" id="2562153"/>
    <lineage>
        <taxon>Bacteria</taxon>
        <taxon>Pseudomonadati</taxon>
        <taxon>Pseudomonadota</taxon>
        <taxon>Betaproteobacteria</taxon>
        <taxon>Burkholderiales</taxon>
        <taxon>Oxalobacteraceae</taxon>
        <taxon>Telluria group</taxon>
        <taxon>Massilia</taxon>
    </lineage>
</organism>
<dbReference type="InterPro" id="IPR052045">
    <property type="entry name" value="Sulfur_Carrier/Prot_Modifier"/>
</dbReference>
<reference evidence="1 2" key="1">
    <citation type="submission" date="2019-03" db="EMBL/GenBank/DDBJ databases">
        <title>Draft genome of Massilia hortus sp. nov., a novel bacterial species of the Oxalobacteraceae family.</title>
        <authorList>
            <person name="Peta V."/>
            <person name="Raths R."/>
            <person name="Bucking H."/>
        </authorList>
    </citation>
    <scope>NUCLEOTIDE SEQUENCE [LARGE SCALE GENOMIC DNA]</scope>
    <source>
        <strain evidence="1 2">ONC3</strain>
    </source>
</reference>
<evidence type="ECO:0000313" key="2">
    <source>
        <dbReference type="Proteomes" id="UP000297258"/>
    </source>
</evidence>
<dbReference type="RefSeq" id="WP_135190770.1">
    <property type="nucleotide sequence ID" value="NZ_SPUM01000108.1"/>
</dbReference>
<dbReference type="CDD" id="cd17040">
    <property type="entry name" value="Ubl_MoaD_like"/>
    <property type="match status" value="1"/>
</dbReference>
<name>A0A4Y9SV87_9BURK</name>
<dbReference type="Proteomes" id="UP000297258">
    <property type="component" value="Unassembled WGS sequence"/>
</dbReference>
<dbReference type="PANTHER" id="PTHR38031:SF1">
    <property type="entry name" value="SULFUR CARRIER PROTEIN CYSO"/>
    <property type="match status" value="1"/>
</dbReference>
<protein>
    <submittedName>
        <fullName evidence="1">MoaD/ThiS family protein</fullName>
    </submittedName>
</protein>
<evidence type="ECO:0000313" key="1">
    <source>
        <dbReference type="EMBL" id="TFW30702.1"/>
    </source>
</evidence>
<dbReference type="SUPFAM" id="SSF54285">
    <property type="entry name" value="MoaD/ThiS"/>
    <property type="match status" value="1"/>
</dbReference>
<dbReference type="InterPro" id="IPR016155">
    <property type="entry name" value="Mopterin_synth/thiamin_S_b"/>
</dbReference>
<accession>A0A4Y9SV87</accession>
<gene>
    <name evidence="1" type="ORF">E4O92_16185</name>
</gene>
<proteinExistence type="predicted"/>
<dbReference type="Gene3D" id="3.10.20.30">
    <property type="match status" value="1"/>
</dbReference>
<dbReference type="InterPro" id="IPR012675">
    <property type="entry name" value="Beta-grasp_dom_sf"/>
</dbReference>
<dbReference type="AlphaFoldDB" id="A0A4Y9SV87"/>
<sequence length="89" mass="9852">MAQVFFTQQLARFTTVPQVDTAATQLRAGLDSAFAVNPLLRGYVLDEQGCLRENVVIFIDGRRVSDHMRLDDPLQPDSKVYVLQALSGG</sequence>
<comment type="caution">
    <text evidence="1">The sequence shown here is derived from an EMBL/GenBank/DDBJ whole genome shotgun (WGS) entry which is preliminary data.</text>
</comment>
<dbReference type="OrthoDB" id="6894792at2"/>
<keyword evidence="2" id="KW-1185">Reference proteome</keyword>
<dbReference type="PANTHER" id="PTHR38031">
    <property type="entry name" value="SULFUR CARRIER PROTEIN SLR0821-RELATED"/>
    <property type="match status" value="1"/>
</dbReference>